<dbReference type="PANTHER" id="PTHR37984">
    <property type="entry name" value="PROTEIN CBG26694"/>
    <property type="match status" value="1"/>
</dbReference>
<organism evidence="2 3">
    <name type="scientific">Adineta steineri</name>
    <dbReference type="NCBI Taxonomy" id="433720"/>
    <lineage>
        <taxon>Eukaryota</taxon>
        <taxon>Metazoa</taxon>
        <taxon>Spiralia</taxon>
        <taxon>Gnathifera</taxon>
        <taxon>Rotifera</taxon>
        <taxon>Eurotatoria</taxon>
        <taxon>Bdelloidea</taxon>
        <taxon>Adinetida</taxon>
        <taxon>Adinetidae</taxon>
        <taxon>Adineta</taxon>
    </lineage>
</organism>
<comment type="caution">
    <text evidence="2">The sequence shown here is derived from an EMBL/GenBank/DDBJ whole genome shotgun (WGS) entry which is preliminary data.</text>
</comment>
<gene>
    <name evidence="2" type="ORF">OKA104_LOCUS45357</name>
</gene>
<dbReference type="PANTHER" id="PTHR37984:SF5">
    <property type="entry name" value="PROTEIN NYNRIN-LIKE"/>
    <property type="match status" value="1"/>
</dbReference>
<name>A0A820GTT2_9BILA</name>
<dbReference type="SUPFAM" id="SSF53098">
    <property type="entry name" value="Ribonuclease H-like"/>
    <property type="match status" value="1"/>
</dbReference>
<feature type="domain" description="Integrase catalytic" evidence="1">
    <location>
        <begin position="10"/>
        <end position="121"/>
    </location>
</feature>
<dbReference type="InterPro" id="IPR050951">
    <property type="entry name" value="Retrovirus_Pol_polyprotein"/>
</dbReference>
<dbReference type="InterPro" id="IPR012337">
    <property type="entry name" value="RNaseH-like_sf"/>
</dbReference>
<dbReference type="InterPro" id="IPR001584">
    <property type="entry name" value="Integrase_cat-core"/>
</dbReference>
<dbReference type="Proteomes" id="UP000663881">
    <property type="component" value="Unassembled WGS sequence"/>
</dbReference>
<protein>
    <recommendedName>
        <fullName evidence="1">Integrase catalytic domain-containing protein</fullName>
    </recommendedName>
</protein>
<dbReference type="AlphaFoldDB" id="A0A820GTT2"/>
<dbReference type="GO" id="GO:0003676">
    <property type="term" value="F:nucleic acid binding"/>
    <property type="evidence" value="ECO:0007669"/>
    <property type="project" value="InterPro"/>
</dbReference>
<dbReference type="Pfam" id="PF00665">
    <property type="entry name" value="rve"/>
    <property type="match status" value="1"/>
</dbReference>
<feature type="non-terminal residue" evidence="2">
    <location>
        <position position="121"/>
    </location>
</feature>
<reference evidence="2" key="1">
    <citation type="submission" date="2021-02" db="EMBL/GenBank/DDBJ databases">
        <authorList>
            <person name="Nowell W R."/>
        </authorList>
    </citation>
    <scope>NUCLEOTIDE SEQUENCE</scope>
</reference>
<dbReference type="GO" id="GO:0015074">
    <property type="term" value="P:DNA integration"/>
    <property type="evidence" value="ECO:0007669"/>
    <property type="project" value="InterPro"/>
</dbReference>
<evidence type="ECO:0000313" key="3">
    <source>
        <dbReference type="Proteomes" id="UP000663881"/>
    </source>
</evidence>
<accession>A0A820GTT2</accession>
<dbReference type="PROSITE" id="PS50994">
    <property type="entry name" value="INTEGRASE"/>
    <property type="match status" value="1"/>
</dbReference>
<dbReference type="InterPro" id="IPR036397">
    <property type="entry name" value="RNaseH_sf"/>
</dbReference>
<dbReference type="EMBL" id="CAJOAY010014938">
    <property type="protein sequence ID" value="CAF4284229.1"/>
    <property type="molecule type" value="Genomic_DNA"/>
</dbReference>
<sequence length="121" mass="13934">MGKPVARDEMPLQPQVLIEPFEKWALDFVRPIDPPSQGKRYILVCTNYVTKWVEAKALARSTEQSVVNFLFEDIFTRFGVPREIVTDQGAQFTSKLVRGIVEKYKIKHRQSSPYHPQANGQ</sequence>
<evidence type="ECO:0000259" key="1">
    <source>
        <dbReference type="PROSITE" id="PS50994"/>
    </source>
</evidence>
<dbReference type="Gene3D" id="3.30.420.10">
    <property type="entry name" value="Ribonuclease H-like superfamily/Ribonuclease H"/>
    <property type="match status" value="1"/>
</dbReference>
<evidence type="ECO:0000313" key="2">
    <source>
        <dbReference type="EMBL" id="CAF4284229.1"/>
    </source>
</evidence>
<proteinExistence type="predicted"/>